<dbReference type="PROSITE" id="PS52027">
    <property type="entry name" value="ZF_C2HC_C3H"/>
    <property type="match status" value="2"/>
</dbReference>
<dbReference type="PANTHER" id="PTHR13555">
    <property type="entry name" value="C2H2 ZINC FINGER CGI-62-RELATED"/>
    <property type="match status" value="1"/>
</dbReference>
<keyword evidence="3 5" id="KW-0863">Zinc-finger</keyword>
<dbReference type="InParanoid" id="C3Y248"/>
<organism>
    <name type="scientific">Branchiostoma floridae</name>
    <name type="common">Florida lancelet</name>
    <name type="synonym">Amphioxus</name>
    <dbReference type="NCBI Taxonomy" id="7739"/>
    <lineage>
        <taxon>Eukaryota</taxon>
        <taxon>Metazoa</taxon>
        <taxon>Chordata</taxon>
        <taxon>Cephalochordata</taxon>
        <taxon>Leptocardii</taxon>
        <taxon>Amphioxiformes</taxon>
        <taxon>Branchiostomatidae</taxon>
        <taxon>Branchiostoma</taxon>
    </lineage>
</organism>
<dbReference type="eggNOG" id="ENOG502QWEF">
    <property type="taxonomic scope" value="Eukaryota"/>
</dbReference>
<dbReference type="InterPro" id="IPR026319">
    <property type="entry name" value="ZC2HC1A/B-like"/>
</dbReference>
<evidence type="ECO:0000256" key="5">
    <source>
        <dbReference type="PROSITE-ProRule" id="PRU01371"/>
    </source>
</evidence>
<dbReference type="GO" id="GO:0008270">
    <property type="term" value="F:zinc ion binding"/>
    <property type="evidence" value="ECO:0007669"/>
    <property type="project" value="UniProtKB-KW"/>
</dbReference>
<feature type="domain" description="C2HC/C3H-type" evidence="6">
    <location>
        <begin position="13"/>
        <end position="42"/>
    </location>
</feature>
<feature type="domain" description="C2HC/C3H-type" evidence="6">
    <location>
        <begin position="86"/>
        <end position="115"/>
    </location>
</feature>
<keyword evidence="1" id="KW-0479">Metal-binding</keyword>
<accession>C3Y248</accession>
<keyword evidence="4" id="KW-0862">Zinc</keyword>
<keyword evidence="2" id="KW-0677">Repeat</keyword>
<dbReference type="EMBL" id="GG666480">
    <property type="protein sequence ID" value="EEN65938.1"/>
    <property type="molecule type" value="Genomic_DNA"/>
</dbReference>
<dbReference type="PANTHER" id="PTHR13555:SF66">
    <property type="entry name" value="ZINC FINGER PROTEIN 474"/>
    <property type="match status" value="1"/>
</dbReference>
<evidence type="ECO:0000256" key="3">
    <source>
        <dbReference type="ARBA" id="ARBA00022771"/>
    </source>
</evidence>
<evidence type="ECO:0000256" key="2">
    <source>
        <dbReference type="ARBA" id="ARBA00022737"/>
    </source>
</evidence>
<proteinExistence type="predicted"/>
<dbReference type="InterPro" id="IPR049899">
    <property type="entry name" value="Znf_C2HC_C3H"/>
</dbReference>
<dbReference type="Pfam" id="PF13913">
    <property type="entry name" value="zf-C2HC_2"/>
    <property type="match status" value="2"/>
</dbReference>
<dbReference type="AlphaFoldDB" id="C3Y248"/>
<evidence type="ECO:0000259" key="6">
    <source>
        <dbReference type="PROSITE" id="PS52027"/>
    </source>
</evidence>
<name>C3Y248_BRAFL</name>
<dbReference type="Gene3D" id="3.30.160.60">
    <property type="entry name" value="Classic Zinc Finger"/>
    <property type="match status" value="2"/>
</dbReference>
<dbReference type="STRING" id="7739.C3Y248"/>
<evidence type="ECO:0000256" key="1">
    <source>
        <dbReference type="ARBA" id="ARBA00022723"/>
    </source>
</evidence>
<gene>
    <name evidence="7" type="ORF">BRAFLDRAFT_85876</name>
</gene>
<reference evidence="7" key="1">
    <citation type="journal article" date="2008" name="Nature">
        <title>The amphioxus genome and the evolution of the chordate karyotype.</title>
        <authorList>
            <consortium name="US DOE Joint Genome Institute (JGI-PGF)"/>
            <person name="Putnam N.H."/>
            <person name="Butts T."/>
            <person name="Ferrier D.E.K."/>
            <person name="Furlong R.F."/>
            <person name="Hellsten U."/>
            <person name="Kawashima T."/>
            <person name="Robinson-Rechavi M."/>
            <person name="Shoguchi E."/>
            <person name="Terry A."/>
            <person name="Yu J.-K."/>
            <person name="Benito-Gutierrez E.L."/>
            <person name="Dubchak I."/>
            <person name="Garcia-Fernandez J."/>
            <person name="Gibson-Brown J.J."/>
            <person name="Grigoriev I.V."/>
            <person name="Horton A.C."/>
            <person name="de Jong P.J."/>
            <person name="Jurka J."/>
            <person name="Kapitonov V.V."/>
            <person name="Kohara Y."/>
            <person name="Kuroki Y."/>
            <person name="Lindquist E."/>
            <person name="Lucas S."/>
            <person name="Osoegawa K."/>
            <person name="Pennacchio L.A."/>
            <person name="Salamov A.A."/>
            <person name="Satou Y."/>
            <person name="Sauka-Spengler T."/>
            <person name="Schmutz J."/>
            <person name="Shin-I T."/>
            <person name="Toyoda A."/>
            <person name="Bronner-Fraser M."/>
            <person name="Fujiyama A."/>
            <person name="Holland L.Z."/>
            <person name="Holland P.W.H."/>
            <person name="Satoh N."/>
            <person name="Rokhsar D.S."/>
        </authorList>
    </citation>
    <scope>NUCLEOTIDE SEQUENCE [LARGE SCALE GENOMIC DNA]</scope>
    <source>
        <strain evidence="7">S238N-H82</strain>
        <tissue evidence="7">Testes</tissue>
    </source>
</reference>
<protein>
    <recommendedName>
        <fullName evidence="6">C2HC/C3H-type domain-containing protein</fullName>
    </recommendedName>
</protein>
<evidence type="ECO:0000313" key="7">
    <source>
        <dbReference type="EMBL" id="EEN65938.1"/>
    </source>
</evidence>
<sequence>MQKSKTPVVRRPATVVCYICGREFGTKSISIHEPQCMKKWHIENDQLPKSMRRPEPKKPEVRPITASGSYDIDAMNEAAWQAAQANLVPCPICGRTFLPDRLVVHQRSCKPRKTTTE</sequence>
<dbReference type="FunFam" id="3.30.160.60:FF:001258">
    <property type="entry name" value="Uncharacterized protein TCIL3000_10_13860"/>
    <property type="match status" value="1"/>
</dbReference>
<evidence type="ECO:0000256" key="4">
    <source>
        <dbReference type="ARBA" id="ARBA00022833"/>
    </source>
</evidence>